<evidence type="ECO:0000313" key="2">
    <source>
        <dbReference type="Proteomes" id="UP000500767"/>
    </source>
</evidence>
<dbReference type="EMBL" id="CP053709">
    <property type="protein sequence ID" value="QKE92996.1"/>
    <property type="molecule type" value="Genomic_DNA"/>
</dbReference>
<dbReference type="Proteomes" id="UP000500767">
    <property type="component" value="Plasmid unnamed1"/>
</dbReference>
<geneLocation type="plasmid" evidence="1 2">
    <name>unnamed1</name>
</geneLocation>
<dbReference type="AlphaFoldDB" id="A0A6M8HXM0"/>
<sequence>MTMLTVTTRGQVTFRKDVLHHLGIQPGEKIELDMLPDGRVSLKAARPAGTIDGFVGLLAGKTRKVASLDEIDAAASSGWAGRE</sequence>
<dbReference type="KEGG" id="lck:HN018_22580"/>
<keyword evidence="1" id="KW-0238">DNA-binding</keyword>
<name>A0A6M8HXM0_9PROT</name>
<organism evidence="1 2">
    <name type="scientific">Lichenicola cladoniae</name>
    <dbReference type="NCBI Taxonomy" id="1484109"/>
    <lineage>
        <taxon>Bacteria</taxon>
        <taxon>Pseudomonadati</taxon>
        <taxon>Pseudomonadota</taxon>
        <taxon>Alphaproteobacteria</taxon>
        <taxon>Acetobacterales</taxon>
        <taxon>Acetobacteraceae</taxon>
        <taxon>Lichenicola</taxon>
    </lineage>
</organism>
<evidence type="ECO:0000313" key="1">
    <source>
        <dbReference type="EMBL" id="QKE92996.1"/>
    </source>
</evidence>
<accession>A0A6M8HXM0</accession>
<dbReference type="GO" id="GO:0003677">
    <property type="term" value="F:DNA binding"/>
    <property type="evidence" value="ECO:0007669"/>
    <property type="project" value="UniProtKB-KW"/>
</dbReference>
<gene>
    <name evidence="1" type="ORF">HN018_22580</name>
</gene>
<dbReference type="RefSeq" id="WP_171836546.1">
    <property type="nucleotide sequence ID" value="NZ_CP053709.1"/>
</dbReference>
<protein>
    <submittedName>
        <fullName evidence="1">AbrB/MazE/SpoVT family DNA-binding domain-containing protein</fullName>
    </submittedName>
</protein>
<keyword evidence="1" id="KW-0614">Plasmid</keyword>
<keyword evidence="2" id="KW-1185">Reference proteome</keyword>
<reference evidence="1 2" key="1">
    <citation type="journal article" date="2014" name="World J. Microbiol. Biotechnol.">
        <title>Biodiversity and physiological characteristics of Antarctic and Arctic lichens-associated bacteria.</title>
        <authorList>
            <person name="Lee Y.M."/>
            <person name="Kim E.H."/>
            <person name="Lee H.K."/>
            <person name="Hong S.G."/>
        </authorList>
    </citation>
    <scope>NUCLEOTIDE SEQUENCE [LARGE SCALE GENOMIC DNA]</scope>
    <source>
        <strain evidence="1 2">PAMC 26569</strain>
        <plasmid evidence="1">unnamed1</plasmid>
    </source>
</reference>
<proteinExistence type="predicted"/>